<keyword evidence="3" id="KW-1185">Reference proteome</keyword>
<dbReference type="EMBL" id="BDGG01000001">
    <property type="protein sequence ID" value="GAU89633.1"/>
    <property type="molecule type" value="Genomic_DNA"/>
</dbReference>
<sequence length="56" mass="6088">MDHKGQVSRFSQLHDPESRKVGEVGKGTRAVTGSNEFQESSSEECTRTTSTTEVSA</sequence>
<reference evidence="2 3" key="1">
    <citation type="journal article" date="2016" name="Nat. Commun.">
        <title>Extremotolerant tardigrade genome and improved radiotolerance of human cultured cells by tardigrade-unique protein.</title>
        <authorList>
            <person name="Hashimoto T."/>
            <person name="Horikawa D.D."/>
            <person name="Saito Y."/>
            <person name="Kuwahara H."/>
            <person name="Kozuka-Hata H."/>
            <person name="Shin-I T."/>
            <person name="Minakuchi Y."/>
            <person name="Ohishi K."/>
            <person name="Motoyama A."/>
            <person name="Aizu T."/>
            <person name="Enomoto A."/>
            <person name="Kondo K."/>
            <person name="Tanaka S."/>
            <person name="Hara Y."/>
            <person name="Koshikawa S."/>
            <person name="Sagara H."/>
            <person name="Miura T."/>
            <person name="Yokobori S."/>
            <person name="Miyagawa K."/>
            <person name="Suzuki Y."/>
            <person name="Kubo T."/>
            <person name="Oyama M."/>
            <person name="Kohara Y."/>
            <person name="Fujiyama A."/>
            <person name="Arakawa K."/>
            <person name="Katayama T."/>
            <person name="Toyoda A."/>
            <person name="Kunieda T."/>
        </authorList>
    </citation>
    <scope>NUCLEOTIDE SEQUENCE [LARGE SCALE GENOMIC DNA]</scope>
    <source>
        <strain evidence="2 3">YOKOZUNA-1</strain>
    </source>
</reference>
<evidence type="ECO:0000256" key="1">
    <source>
        <dbReference type="SAM" id="MobiDB-lite"/>
    </source>
</evidence>
<accession>A0A1D1UTD7</accession>
<gene>
    <name evidence="2" type="primary">RvY_02163-1</name>
    <name evidence="2" type="synonym">RvY_02163.1</name>
    <name evidence="2" type="ORF">RvY_02163</name>
</gene>
<feature type="compositionally biased region" description="Low complexity" evidence="1">
    <location>
        <begin position="47"/>
        <end position="56"/>
    </location>
</feature>
<feature type="compositionally biased region" description="Basic and acidic residues" evidence="1">
    <location>
        <begin position="12"/>
        <end position="23"/>
    </location>
</feature>
<proteinExistence type="predicted"/>
<evidence type="ECO:0000313" key="3">
    <source>
        <dbReference type="Proteomes" id="UP000186922"/>
    </source>
</evidence>
<evidence type="ECO:0000313" key="2">
    <source>
        <dbReference type="EMBL" id="GAU89633.1"/>
    </source>
</evidence>
<protein>
    <submittedName>
        <fullName evidence="2">Uncharacterized protein</fullName>
    </submittedName>
</protein>
<comment type="caution">
    <text evidence="2">The sequence shown here is derived from an EMBL/GenBank/DDBJ whole genome shotgun (WGS) entry which is preliminary data.</text>
</comment>
<dbReference type="Proteomes" id="UP000186922">
    <property type="component" value="Unassembled WGS sequence"/>
</dbReference>
<organism evidence="2 3">
    <name type="scientific">Ramazzottius varieornatus</name>
    <name type="common">Water bear</name>
    <name type="synonym">Tardigrade</name>
    <dbReference type="NCBI Taxonomy" id="947166"/>
    <lineage>
        <taxon>Eukaryota</taxon>
        <taxon>Metazoa</taxon>
        <taxon>Ecdysozoa</taxon>
        <taxon>Tardigrada</taxon>
        <taxon>Eutardigrada</taxon>
        <taxon>Parachela</taxon>
        <taxon>Hypsibioidea</taxon>
        <taxon>Ramazzottiidae</taxon>
        <taxon>Ramazzottius</taxon>
    </lineage>
</organism>
<name>A0A1D1UTD7_RAMVA</name>
<feature type="region of interest" description="Disordered" evidence="1">
    <location>
        <begin position="1"/>
        <end position="56"/>
    </location>
</feature>
<dbReference type="AlphaFoldDB" id="A0A1D1UTD7"/>